<keyword evidence="3" id="KW-1133">Transmembrane helix</keyword>
<protein>
    <submittedName>
        <fullName evidence="5">DUF4352 domain-containing protein</fullName>
    </submittedName>
</protein>
<evidence type="ECO:0000259" key="4">
    <source>
        <dbReference type="Pfam" id="PF11611"/>
    </source>
</evidence>
<feature type="domain" description="DUF4352" evidence="4">
    <location>
        <begin position="87"/>
        <end position="198"/>
    </location>
</feature>
<comment type="caution">
    <text evidence="5">The sequence shown here is derived from an EMBL/GenBank/DDBJ whole genome shotgun (WGS) entry which is preliminary data.</text>
</comment>
<evidence type="ECO:0000313" key="6">
    <source>
        <dbReference type="Proteomes" id="UP000823989"/>
    </source>
</evidence>
<dbReference type="Pfam" id="PF11611">
    <property type="entry name" value="DUF4352"/>
    <property type="match status" value="1"/>
</dbReference>
<feature type="transmembrane region" description="Helical" evidence="3">
    <location>
        <begin position="12"/>
        <end position="34"/>
    </location>
</feature>
<dbReference type="AlphaFoldDB" id="A0A9D1QH37"/>
<evidence type="ECO:0000256" key="2">
    <source>
        <dbReference type="SAM" id="MobiDB-lite"/>
    </source>
</evidence>
<dbReference type="Gene3D" id="2.60.40.1240">
    <property type="match status" value="1"/>
</dbReference>
<evidence type="ECO:0000256" key="3">
    <source>
        <dbReference type="SAM" id="Phobius"/>
    </source>
</evidence>
<name>A0A9D1QH37_9STAP</name>
<accession>A0A9D1QH37</accession>
<keyword evidence="1" id="KW-0732">Signal</keyword>
<reference evidence="5" key="1">
    <citation type="journal article" date="2021" name="PeerJ">
        <title>Extensive microbial diversity within the chicken gut microbiome revealed by metagenomics and culture.</title>
        <authorList>
            <person name="Gilroy R."/>
            <person name="Ravi A."/>
            <person name="Getino M."/>
            <person name="Pursley I."/>
            <person name="Horton D.L."/>
            <person name="Alikhan N.F."/>
            <person name="Baker D."/>
            <person name="Gharbi K."/>
            <person name="Hall N."/>
            <person name="Watson M."/>
            <person name="Adriaenssens E.M."/>
            <person name="Foster-Nyarko E."/>
            <person name="Jarju S."/>
            <person name="Secka A."/>
            <person name="Antonio M."/>
            <person name="Oren A."/>
            <person name="Chaudhuri R.R."/>
            <person name="La Ragione R."/>
            <person name="Hildebrand F."/>
            <person name="Pallen M.J."/>
        </authorList>
    </citation>
    <scope>NUCLEOTIDE SEQUENCE</scope>
    <source>
        <strain evidence="5">ChiHjej13B12-752</strain>
    </source>
</reference>
<dbReference type="InterPro" id="IPR029051">
    <property type="entry name" value="DUF4352"/>
</dbReference>
<evidence type="ECO:0000313" key="5">
    <source>
        <dbReference type="EMBL" id="HIW12072.1"/>
    </source>
</evidence>
<feature type="compositionally biased region" description="Acidic residues" evidence="2">
    <location>
        <begin position="57"/>
        <end position="71"/>
    </location>
</feature>
<keyword evidence="3" id="KW-0472">Membrane</keyword>
<dbReference type="EMBL" id="DXHR01000008">
    <property type="protein sequence ID" value="HIW12072.1"/>
    <property type="molecule type" value="Genomic_DNA"/>
</dbReference>
<dbReference type="PROSITE" id="PS51257">
    <property type="entry name" value="PROKAR_LIPOPROTEIN"/>
    <property type="match status" value="1"/>
</dbReference>
<evidence type="ECO:0000256" key="1">
    <source>
        <dbReference type="ARBA" id="ARBA00022729"/>
    </source>
</evidence>
<proteinExistence type="predicted"/>
<dbReference type="InterPro" id="IPR029050">
    <property type="entry name" value="Immunoprotect_excell_Ig-like"/>
</dbReference>
<reference evidence="5" key="2">
    <citation type="submission" date="2021-04" db="EMBL/GenBank/DDBJ databases">
        <authorList>
            <person name="Gilroy R."/>
        </authorList>
    </citation>
    <scope>NUCLEOTIDE SEQUENCE</scope>
    <source>
        <strain evidence="5">ChiHjej13B12-752</strain>
    </source>
</reference>
<feature type="region of interest" description="Disordered" evidence="2">
    <location>
        <begin position="36"/>
        <end position="71"/>
    </location>
</feature>
<gene>
    <name evidence="5" type="ORF">H9891_02820</name>
</gene>
<sequence length="207" mass="22401">MSEEQKQKKRGGCLKWLVIILLVIIAFSACVASMSGSGEDNNASSSEDESTATSSESGEENSEEESNKEDIADIVEEETEVTEENLSVGDTVEMEGVTITINDAYYTDERNEFAEIEADSVLVLDVSFENSTGEDYSPAFDFSVYADGAKAEEYPVEDVILETVSDGRSGSGTIAYALLGEPSEIEVEYSPLLSFSGEKAIYTVNPE</sequence>
<organism evidence="5 6">
    <name type="scientific">Candidatus Salinicoccus stercoripullorum</name>
    <dbReference type="NCBI Taxonomy" id="2838756"/>
    <lineage>
        <taxon>Bacteria</taxon>
        <taxon>Bacillati</taxon>
        <taxon>Bacillota</taxon>
        <taxon>Bacilli</taxon>
        <taxon>Bacillales</taxon>
        <taxon>Staphylococcaceae</taxon>
        <taxon>Salinicoccus</taxon>
    </lineage>
</organism>
<feature type="compositionally biased region" description="Low complexity" evidence="2">
    <location>
        <begin position="36"/>
        <end position="56"/>
    </location>
</feature>
<dbReference type="Proteomes" id="UP000823989">
    <property type="component" value="Unassembled WGS sequence"/>
</dbReference>
<keyword evidence="3" id="KW-0812">Transmembrane</keyword>